<accession>A0ABR8A863</accession>
<sequence length="147" mass="17298">MIPEFDENGNLPPGVHFCNWNELKERFGYNLRRRNLINGIEEVLTLLKAARCRTAYLNGSFVTSKLNPQDFDMCWDRDDVDVEYLKKNARLLLNFYNSAAQKARYGGEIYPSDQPVDESIMSIEFFQRDRQQNQKGIIAINLWEWEP</sequence>
<dbReference type="InterPro" id="IPR053860">
    <property type="entry name" value="DUF6932"/>
</dbReference>
<dbReference type="EMBL" id="JACJQH010000016">
    <property type="protein sequence ID" value="MBD2196182.1"/>
    <property type="molecule type" value="Genomic_DNA"/>
</dbReference>
<dbReference type="Proteomes" id="UP000658514">
    <property type="component" value="Unassembled WGS sequence"/>
</dbReference>
<dbReference type="RefSeq" id="WP_190541169.1">
    <property type="nucleotide sequence ID" value="NZ_CAWPNO010000047.1"/>
</dbReference>
<reference evidence="1 2" key="1">
    <citation type="journal article" date="2020" name="ISME J.">
        <title>Comparative genomics reveals insights into cyanobacterial evolution and habitat adaptation.</title>
        <authorList>
            <person name="Chen M.Y."/>
            <person name="Teng W.K."/>
            <person name="Zhao L."/>
            <person name="Hu C.X."/>
            <person name="Zhou Y.K."/>
            <person name="Han B.P."/>
            <person name="Song L.R."/>
            <person name="Shu W.S."/>
        </authorList>
    </citation>
    <scope>NUCLEOTIDE SEQUENCE [LARGE SCALE GENOMIC DNA]</scope>
    <source>
        <strain evidence="1 2">FACHB-288</strain>
    </source>
</reference>
<comment type="caution">
    <text evidence="1">The sequence shown here is derived from an EMBL/GenBank/DDBJ whole genome shotgun (WGS) entry which is preliminary data.</text>
</comment>
<organism evidence="1 2">
    <name type="scientific">Calothrix parietina FACHB-288</name>
    <dbReference type="NCBI Taxonomy" id="2692896"/>
    <lineage>
        <taxon>Bacteria</taxon>
        <taxon>Bacillati</taxon>
        <taxon>Cyanobacteriota</taxon>
        <taxon>Cyanophyceae</taxon>
        <taxon>Nostocales</taxon>
        <taxon>Calotrichaceae</taxon>
        <taxon>Calothrix</taxon>
    </lineage>
</organism>
<evidence type="ECO:0000313" key="2">
    <source>
        <dbReference type="Proteomes" id="UP000658514"/>
    </source>
</evidence>
<keyword evidence="2" id="KW-1185">Reference proteome</keyword>
<evidence type="ECO:0000313" key="1">
    <source>
        <dbReference type="EMBL" id="MBD2196182.1"/>
    </source>
</evidence>
<gene>
    <name evidence="1" type="ORF">H6G24_11840</name>
</gene>
<protein>
    <submittedName>
        <fullName evidence="1">Uncharacterized protein</fullName>
    </submittedName>
</protein>
<name>A0ABR8A863_9CYAN</name>
<dbReference type="Pfam" id="PF22014">
    <property type="entry name" value="DUF6932"/>
    <property type="match status" value="1"/>
</dbReference>
<proteinExistence type="predicted"/>